<reference evidence="2" key="1">
    <citation type="journal article" date="2021" name="Proc. Natl. Acad. Sci. U.S.A.">
        <title>A Catalog of Tens of Thousands of Viruses from Human Metagenomes Reveals Hidden Associations with Chronic Diseases.</title>
        <authorList>
            <person name="Tisza M.J."/>
            <person name="Buck C.B."/>
        </authorList>
    </citation>
    <scope>NUCLEOTIDE SEQUENCE</scope>
    <source>
        <strain evidence="2">CtIty1</strain>
    </source>
</reference>
<sequence>MALFRFNEEACEDQACGTIGLDNDAKKGLYLADEYDDDEEKLFVGAGEEKETSKINIPAALAAKTAGGVAFDQTEVNGVNGVHEAYTKREMLQAGKSVLRHHSKTMSRDEGRKFRRDVFKQMSDKANHQRSDQELERANRIADSKAARNRAKYFAKN</sequence>
<feature type="compositionally biased region" description="Basic and acidic residues" evidence="1">
    <location>
        <begin position="122"/>
        <end position="146"/>
    </location>
</feature>
<feature type="region of interest" description="Disordered" evidence="1">
    <location>
        <begin position="122"/>
        <end position="157"/>
    </location>
</feature>
<dbReference type="EMBL" id="BK032823">
    <property type="protein sequence ID" value="DAF62487.1"/>
    <property type="molecule type" value="Genomic_DNA"/>
</dbReference>
<proteinExistence type="predicted"/>
<protein>
    <submittedName>
        <fullName evidence="2">Uncharacterized protein</fullName>
    </submittedName>
</protein>
<accession>A0A8S5THL5</accession>
<name>A0A8S5THL5_9CAUD</name>
<feature type="compositionally biased region" description="Basic residues" evidence="1">
    <location>
        <begin position="147"/>
        <end position="157"/>
    </location>
</feature>
<organism evidence="2">
    <name type="scientific">Myoviridae sp. ctIty1</name>
    <dbReference type="NCBI Taxonomy" id="2827673"/>
    <lineage>
        <taxon>Viruses</taxon>
        <taxon>Duplodnaviria</taxon>
        <taxon>Heunggongvirae</taxon>
        <taxon>Uroviricota</taxon>
        <taxon>Caudoviricetes</taxon>
    </lineage>
</organism>
<evidence type="ECO:0000313" key="2">
    <source>
        <dbReference type="EMBL" id="DAF62487.1"/>
    </source>
</evidence>
<evidence type="ECO:0000256" key="1">
    <source>
        <dbReference type="SAM" id="MobiDB-lite"/>
    </source>
</evidence>